<evidence type="ECO:0000256" key="4">
    <source>
        <dbReference type="ARBA" id="ARBA00022679"/>
    </source>
</evidence>
<evidence type="ECO:0000313" key="9">
    <source>
        <dbReference type="Proteomes" id="UP000005384"/>
    </source>
</evidence>
<dbReference type="InterPro" id="IPR011055">
    <property type="entry name" value="Dup_hybrid_motif"/>
</dbReference>
<dbReference type="GO" id="GO:0016301">
    <property type="term" value="F:kinase activity"/>
    <property type="evidence" value="ECO:0007669"/>
    <property type="project" value="UniProtKB-KW"/>
</dbReference>
<dbReference type="PANTHER" id="PTHR45008:SF1">
    <property type="entry name" value="PTS SYSTEM GLUCOSE-SPECIFIC EIIA COMPONENT"/>
    <property type="match status" value="1"/>
</dbReference>
<dbReference type="EMBL" id="ADLN01000047">
    <property type="protein sequence ID" value="EHI59714.1"/>
    <property type="molecule type" value="Genomic_DNA"/>
</dbReference>
<evidence type="ECO:0000256" key="1">
    <source>
        <dbReference type="ARBA" id="ARBA00004496"/>
    </source>
</evidence>
<keyword evidence="2" id="KW-0813">Transport</keyword>
<dbReference type="PROSITE" id="PS51093">
    <property type="entry name" value="PTS_EIIA_TYPE_1"/>
    <property type="match status" value="1"/>
</dbReference>
<dbReference type="Pfam" id="PF00358">
    <property type="entry name" value="PTS_EIIA_1"/>
    <property type="match status" value="1"/>
</dbReference>
<keyword evidence="5" id="KW-0598">Phosphotransferase system</keyword>
<keyword evidence="9" id="KW-1185">Reference proteome</keyword>
<keyword evidence="4" id="KW-0808">Transferase</keyword>
<evidence type="ECO:0000256" key="6">
    <source>
        <dbReference type="ARBA" id="ARBA00022777"/>
    </source>
</evidence>
<dbReference type="Proteomes" id="UP000005384">
    <property type="component" value="Unassembled WGS sequence"/>
</dbReference>
<feature type="domain" description="PTS EIIA type-1" evidence="7">
    <location>
        <begin position="34"/>
        <end position="138"/>
    </location>
</feature>
<evidence type="ECO:0000256" key="3">
    <source>
        <dbReference type="ARBA" id="ARBA00022597"/>
    </source>
</evidence>
<comment type="subcellular location">
    <subcellularLocation>
        <location evidence="1">Cytoplasm</location>
    </subcellularLocation>
</comment>
<dbReference type="GO" id="GO:0005737">
    <property type="term" value="C:cytoplasm"/>
    <property type="evidence" value="ECO:0007669"/>
    <property type="project" value="UniProtKB-SubCell"/>
</dbReference>
<evidence type="ECO:0000256" key="5">
    <source>
        <dbReference type="ARBA" id="ARBA00022683"/>
    </source>
</evidence>
<dbReference type="HOGENOM" id="CLU_012312_5_1_9"/>
<evidence type="ECO:0000256" key="2">
    <source>
        <dbReference type="ARBA" id="ARBA00022448"/>
    </source>
</evidence>
<dbReference type="PROSITE" id="PS00371">
    <property type="entry name" value="PTS_EIIA_TYPE_1_HIS"/>
    <property type="match status" value="1"/>
</dbReference>
<keyword evidence="3" id="KW-0762">Sugar transport</keyword>
<evidence type="ECO:0000259" key="7">
    <source>
        <dbReference type="PROSITE" id="PS51093"/>
    </source>
</evidence>
<comment type="caution">
    <text evidence="8">The sequence shown here is derived from an EMBL/GenBank/DDBJ whole genome shotgun (WGS) entry which is preliminary data.</text>
</comment>
<dbReference type="PANTHER" id="PTHR45008">
    <property type="entry name" value="PTS SYSTEM GLUCOSE-SPECIFIC EIIA COMPONENT"/>
    <property type="match status" value="1"/>
</dbReference>
<organism evidence="8 9">
    <name type="scientific">Hungatella hathewayi WAL-18680</name>
    <dbReference type="NCBI Taxonomy" id="742737"/>
    <lineage>
        <taxon>Bacteria</taxon>
        <taxon>Bacillati</taxon>
        <taxon>Bacillota</taxon>
        <taxon>Clostridia</taxon>
        <taxon>Lachnospirales</taxon>
        <taxon>Lachnospiraceae</taxon>
        <taxon>Hungatella</taxon>
    </lineage>
</organism>
<name>G5IFM2_9FIRM</name>
<sequence length="162" mass="17338">MFKSLKQMFGGSNAKKQILAPVSGRVVPMSEVNDPTFSQEILGKGVAVVPSEGKVVAPASGEVVVMFETKHAVSIRTEDGAELIIHIGLDTVNLRGEHFTAHVAQGDHVKAGDVLVEFDMEAIKEAGYDVITPIVICNTPDFPNMVCHTGMEVKALDPVIDL</sequence>
<proteinExistence type="predicted"/>
<gene>
    <name evidence="8" type="ORF">HMPREF9473_02300</name>
</gene>
<dbReference type="GO" id="GO:0009401">
    <property type="term" value="P:phosphoenolpyruvate-dependent sugar phosphotransferase system"/>
    <property type="evidence" value="ECO:0007669"/>
    <property type="project" value="UniProtKB-KW"/>
</dbReference>
<dbReference type="PATRIC" id="fig|742737.3.peg.2324"/>
<dbReference type="AlphaFoldDB" id="G5IFM2"/>
<dbReference type="FunFam" id="2.70.70.10:FF:000001">
    <property type="entry name" value="PTS system glucose-specific IIA component"/>
    <property type="match status" value="1"/>
</dbReference>
<reference evidence="8 9" key="1">
    <citation type="submission" date="2011-08" db="EMBL/GenBank/DDBJ databases">
        <title>The Genome Sequence of Clostridium hathewayi WAL-18680.</title>
        <authorList>
            <consortium name="The Broad Institute Genome Sequencing Platform"/>
            <person name="Earl A."/>
            <person name="Ward D."/>
            <person name="Feldgarden M."/>
            <person name="Gevers D."/>
            <person name="Finegold S.M."/>
            <person name="Summanen P.H."/>
            <person name="Molitoris D.R."/>
            <person name="Song M."/>
            <person name="Daigneault M."/>
            <person name="Allen-Vercoe E."/>
            <person name="Young S.K."/>
            <person name="Zeng Q."/>
            <person name="Gargeya S."/>
            <person name="Fitzgerald M."/>
            <person name="Haas B."/>
            <person name="Abouelleil A."/>
            <person name="Alvarado L."/>
            <person name="Arachchi H.M."/>
            <person name="Berlin A."/>
            <person name="Brown A."/>
            <person name="Chapman S.B."/>
            <person name="Chen Z."/>
            <person name="Dunbar C."/>
            <person name="Freedman E."/>
            <person name="Gearin G."/>
            <person name="Gellesch M."/>
            <person name="Goldberg J."/>
            <person name="Griggs A."/>
            <person name="Gujja S."/>
            <person name="Heiman D."/>
            <person name="Howarth C."/>
            <person name="Larson L."/>
            <person name="Lui A."/>
            <person name="MacDonald P.J.P."/>
            <person name="Montmayeur A."/>
            <person name="Murphy C."/>
            <person name="Neiman D."/>
            <person name="Pearson M."/>
            <person name="Priest M."/>
            <person name="Roberts A."/>
            <person name="Saif S."/>
            <person name="Shea T."/>
            <person name="Shenoy N."/>
            <person name="Sisk P."/>
            <person name="Stolte C."/>
            <person name="Sykes S."/>
            <person name="Wortman J."/>
            <person name="Nusbaum C."/>
            <person name="Birren B."/>
        </authorList>
    </citation>
    <scope>NUCLEOTIDE SEQUENCE [LARGE SCALE GENOMIC DNA]</scope>
    <source>
        <strain evidence="8 9">WAL-18680</strain>
    </source>
</reference>
<dbReference type="RefSeq" id="WP_006780280.1">
    <property type="nucleotide sequence ID" value="NZ_CP040506.1"/>
</dbReference>
<protein>
    <recommendedName>
        <fullName evidence="7">PTS EIIA type-1 domain-containing protein</fullName>
    </recommendedName>
</protein>
<dbReference type="OrthoDB" id="92465at2"/>
<dbReference type="InterPro" id="IPR001127">
    <property type="entry name" value="PTS_EIIA_1_perm"/>
</dbReference>
<dbReference type="SUPFAM" id="SSF51261">
    <property type="entry name" value="Duplicated hybrid motif"/>
    <property type="match status" value="1"/>
</dbReference>
<dbReference type="Gene3D" id="2.70.70.10">
    <property type="entry name" value="Glucose Permease (Domain IIA)"/>
    <property type="match status" value="1"/>
</dbReference>
<evidence type="ECO:0000313" key="8">
    <source>
        <dbReference type="EMBL" id="EHI59714.1"/>
    </source>
</evidence>
<dbReference type="NCBIfam" id="TIGR00830">
    <property type="entry name" value="PTBA"/>
    <property type="match status" value="1"/>
</dbReference>
<keyword evidence="6" id="KW-0418">Kinase</keyword>
<accession>G5IFM2</accession>
<dbReference type="InterPro" id="IPR050890">
    <property type="entry name" value="PTS_EIIA_component"/>
</dbReference>